<dbReference type="SUPFAM" id="SSF53474">
    <property type="entry name" value="alpha/beta-Hydrolases"/>
    <property type="match status" value="1"/>
</dbReference>
<proteinExistence type="predicted"/>
<organism evidence="2 3">
    <name type="scientific">Telluria aromaticivorans</name>
    <dbReference type="NCBI Taxonomy" id="2725995"/>
    <lineage>
        <taxon>Bacteria</taxon>
        <taxon>Pseudomonadati</taxon>
        <taxon>Pseudomonadota</taxon>
        <taxon>Betaproteobacteria</taxon>
        <taxon>Burkholderiales</taxon>
        <taxon>Oxalobacteraceae</taxon>
        <taxon>Telluria group</taxon>
        <taxon>Telluria</taxon>
    </lineage>
</organism>
<dbReference type="Gene3D" id="3.40.50.1820">
    <property type="entry name" value="alpha/beta hydrolase"/>
    <property type="match status" value="1"/>
</dbReference>
<protein>
    <submittedName>
        <fullName evidence="2">Hydrolase 2, exosortase A system-associated</fullName>
    </submittedName>
</protein>
<name>A0A7Y2K190_9BURK</name>
<dbReference type="InterPro" id="IPR017532">
    <property type="entry name" value="Hydrolase-2_PEP"/>
</dbReference>
<dbReference type="AlphaFoldDB" id="A0A7Y2K190"/>
<dbReference type="Proteomes" id="UP000533905">
    <property type="component" value="Unassembled WGS sequence"/>
</dbReference>
<gene>
    <name evidence="2" type="ORF">HGB41_14585</name>
</gene>
<sequence length="282" mass="30026">MTLARAAAAEPFFLVVDGGQRFCLFHPAAGACRGAVLYVHPFAEEMNRSRRMAALQARALAALGYGVLQIDLHGCGDSSGDFGDARWEGWKRDLAAASAWLDARLGQPLTLLGLRLGGALALDFVRGAAKAPAAIVLWQPALSGQAFMTQFLRLRVANDMLSGGGDAKAGTASLRAALARGETLEIAGYDLHPELAQAIDTLDPALLAPRAIPVHWFELATSADRPLPAGASSTIERWRRARVPVQARQVVGQPFWSTQEITECPALVAATCDAIREPDHAV</sequence>
<dbReference type="PROSITE" id="PS51257">
    <property type="entry name" value="PROKAR_LIPOPROTEIN"/>
    <property type="match status" value="1"/>
</dbReference>
<dbReference type="Pfam" id="PF12146">
    <property type="entry name" value="Hydrolase_4"/>
    <property type="match status" value="1"/>
</dbReference>
<dbReference type="InterPro" id="IPR029058">
    <property type="entry name" value="AB_hydrolase_fold"/>
</dbReference>
<feature type="domain" description="Serine aminopeptidase S33" evidence="1">
    <location>
        <begin position="33"/>
        <end position="154"/>
    </location>
</feature>
<reference evidence="2 3" key="1">
    <citation type="submission" date="2020-04" db="EMBL/GenBank/DDBJ databases">
        <title>Massilia sp. nov., a cold adapted bacteria isolated from Arctic soil.</title>
        <authorList>
            <person name="Son J."/>
            <person name="Ka J.-O."/>
        </authorList>
    </citation>
    <scope>NUCLEOTIDE SEQUENCE [LARGE SCALE GENOMIC DNA]</scope>
    <source>
        <strain evidence="2 3">ML15P13</strain>
    </source>
</reference>
<evidence type="ECO:0000313" key="2">
    <source>
        <dbReference type="EMBL" id="NNG24220.1"/>
    </source>
</evidence>
<accession>A0A7Y2K190</accession>
<keyword evidence="2" id="KW-0378">Hydrolase</keyword>
<evidence type="ECO:0000259" key="1">
    <source>
        <dbReference type="Pfam" id="PF12146"/>
    </source>
</evidence>
<dbReference type="GO" id="GO:0016787">
    <property type="term" value="F:hydrolase activity"/>
    <property type="evidence" value="ECO:0007669"/>
    <property type="project" value="UniProtKB-KW"/>
</dbReference>
<dbReference type="InterPro" id="IPR022742">
    <property type="entry name" value="Hydrolase_4"/>
</dbReference>
<keyword evidence="3" id="KW-1185">Reference proteome</keyword>
<dbReference type="NCBIfam" id="TIGR03101">
    <property type="entry name" value="hydr2_PEP"/>
    <property type="match status" value="1"/>
</dbReference>
<dbReference type="EMBL" id="JABAIV010000004">
    <property type="protein sequence ID" value="NNG24220.1"/>
    <property type="molecule type" value="Genomic_DNA"/>
</dbReference>
<dbReference type="RefSeq" id="WP_171085591.1">
    <property type="nucleotide sequence ID" value="NZ_JABAIV010000004.1"/>
</dbReference>
<evidence type="ECO:0000313" key="3">
    <source>
        <dbReference type="Proteomes" id="UP000533905"/>
    </source>
</evidence>
<comment type="caution">
    <text evidence="2">The sequence shown here is derived from an EMBL/GenBank/DDBJ whole genome shotgun (WGS) entry which is preliminary data.</text>
</comment>